<comment type="caution">
    <text evidence="11">The sequence shown here is derived from an EMBL/GenBank/DDBJ whole genome shotgun (WGS) entry which is preliminary data.</text>
</comment>
<evidence type="ECO:0000313" key="12">
    <source>
        <dbReference type="Proteomes" id="UP000321933"/>
    </source>
</evidence>
<evidence type="ECO:0000259" key="10">
    <source>
        <dbReference type="Pfam" id="PF13844"/>
    </source>
</evidence>
<dbReference type="AlphaFoldDB" id="A0A5C9A4A6"/>
<dbReference type="Pfam" id="PF13432">
    <property type="entry name" value="TPR_16"/>
    <property type="match status" value="2"/>
</dbReference>
<dbReference type="PROSITE" id="PS50005">
    <property type="entry name" value="TPR"/>
    <property type="match status" value="3"/>
</dbReference>
<evidence type="ECO:0000256" key="3">
    <source>
        <dbReference type="ARBA" id="ARBA00011970"/>
    </source>
</evidence>
<feature type="repeat" description="TPR" evidence="8">
    <location>
        <begin position="105"/>
        <end position="138"/>
    </location>
</feature>
<comment type="pathway">
    <text evidence="1">Protein modification; protein glycosylation.</text>
</comment>
<dbReference type="EC" id="2.4.1.255" evidence="3"/>
<reference evidence="11 12" key="1">
    <citation type="submission" date="2019-08" db="EMBL/GenBank/DDBJ databases">
        <title>Parahaliea maris sp. nov., isolated from the surface seawater.</title>
        <authorList>
            <person name="Liu Y."/>
        </authorList>
    </citation>
    <scope>NUCLEOTIDE SEQUENCE [LARGE SCALE GENOMIC DNA]</scope>
    <source>
        <strain evidence="11 12">S2-26</strain>
    </source>
</reference>
<dbReference type="OrthoDB" id="255821at2"/>
<dbReference type="InterPro" id="IPR051939">
    <property type="entry name" value="Glycosyltr_41/O-GlcNAc_trsf"/>
</dbReference>
<evidence type="ECO:0000256" key="4">
    <source>
        <dbReference type="ARBA" id="ARBA00022676"/>
    </source>
</evidence>
<organism evidence="11 12">
    <name type="scientific">Parahaliea aestuarii</name>
    <dbReference type="NCBI Taxonomy" id="1852021"/>
    <lineage>
        <taxon>Bacteria</taxon>
        <taxon>Pseudomonadati</taxon>
        <taxon>Pseudomonadota</taxon>
        <taxon>Gammaproteobacteria</taxon>
        <taxon>Cellvibrionales</taxon>
        <taxon>Halieaceae</taxon>
        <taxon>Parahaliea</taxon>
    </lineage>
</organism>
<dbReference type="Pfam" id="PF13844">
    <property type="entry name" value="Glyco_transf_41"/>
    <property type="match status" value="2"/>
</dbReference>
<dbReference type="Gene3D" id="3.40.50.2000">
    <property type="entry name" value="Glycogen Phosphorylase B"/>
    <property type="match status" value="1"/>
</dbReference>
<dbReference type="Gene3D" id="1.25.40.10">
    <property type="entry name" value="Tetratricopeptide repeat domain"/>
    <property type="match status" value="1"/>
</dbReference>
<dbReference type="Proteomes" id="UP000321933">
    <property type="component" value="Unassembled WGS sequence"/>
</dbReference>
<dbReference type="PANTHER" id="PTHR44835">
    <property type="entry name" value="UDP-N-ACETYLGLUCOSAMINE--PEPTIDE N-ACETYLGLUCOSAMINYLTRANSFERASE SPINDLY-RELATED"/>
    <property type="match status" value="1"/>
</dbReference>
<keyword evidence="5" id="KW-0808">Transferase</keyword>
<keyword evidence="4" id="KW-0328">Glycosyltransferase</keyword>
<name>A0A5C9A4A6_9GAMM</name>
<comment type="similarity">
    <text evidence="2">Belongs to the glycosyltransferase 41 family. O-GlcNAc transferase subfamily.</text>
</comment>
<dbReference type="Gene3D" id="3.40.50.11380">
    <property type="match status" value="1"/>
</dbReference>
<dbReference type="InterPro" id="IPR029063">
    <property type="entry name" value="SAM-dependent_MTases_sf"/>
</dbReference>
<feature type="domain" description="O-GlcNAc transferase C-terminal" evidence="10">
    <location>
        <begin position="427"/>
        <end position="603"/>
    </location>
</feature>
<dbReference type="SMART" id="SM00028">
    <property type="entry name" value="TPR"/>
    <property type="match status" value="5"/>
</dbReference>
<evidence type="ECO:0000256" key="5">
    <source>
        <dbReference type="ARBA" id="ARBA00022679"/>
    </source>
</evidence>
<feature type="repeat" description="TPR" evidence="8">
    <location>
        <begin position="173"/>
        <end position="206"/>
    </location>
</feature>
<evidence type="ECO:0000313" key="11">
    <source>
        <dbReference type="EMBL" id="TXS94792.1"/>
    </source>
</evidence>
<evidence type="ECO:0000256" key="8">
    <source>
        <dbReference type="PROSITE-ProRule" id="PRU00339"/>
    </source>
</evidence>
<feature type="repeat" description="TPR" evidence="8">
    <location>
        <begin position="139"/>
        <end position="172"/>
    </location>
</feature>
<dbReference type="InterPro" id="IPR019734">
    <property type="entry name" value="TPR_rpt"/>
</dbReference>
<proteinExistence type="inferred from homology"/>
<dbReference type="GO" id="GO:0097363">
    <property type="term" value="F:protein O-acetylglucosaminyltransferase activity"/>
    <property type="evidence" value="ECO:0007669"/>
    <property type="project" value="UniProtKB-EC"/>
</dbReference>
<gene>
    <name evidence="11" type="ORF">FVW59_02460</name>
</gene>
<accession>A0A5C9A4A6</accession>
<dbReference type="SUPFAM" id="SSF53756">
    <property type="entry name" value="UDP-Glycosyltransferase/glycogen phosphorylase"/>
    <property type="match status" value="1"/>
</dbReference>
<evidence type="ECO:0000256" key="7">
    <source>
        <dbReference type="ARBA" id="ARBA00022803"/>
    </source>
</evidence>
<keyword evidence="12" id="KW-1185">Reference proteome</keyword>
<protein>
    <recommendedName>
        <fullName evidence="3">protein O-GlcNAc transferase</fullName>
        <ecNumber evidence="3">2.4.1.255</ecNumber>
    </recommendedName>
</protein>
<keyword evidence="7 8" id="KW-0802">TPR repeat</keyword>
<feature type="region of interest" description="Disordered" evidence="9">
    <location>
        <begin position="1"/>
        <end position="38"/>
    </location>
</feature>
<sequence length="1129" mass="125079">MTRASSSRAQQRKRNQANRTTSPRQGESATLRQPRKLREWKQRCSQLSAQGDLENALAAADQARALAPDDAEAAALQGKVSHLLGRPEAALELLHQAIAIAPDYAKAQHYIGYIYYTQARYDQALPFAERACELIPGDVDMLNTLGNILLYRHDYERAREVLEKAAALAPEKYLSWNNLGNIHNALGDLDAGLESYRRAHEASPTAPGPFSNLITSYHYHPQRSAEEISALCKSWHDRFPPTLPPPVFDRQQPENKRLRIGLISDGFRGHPVGRMITSVLEQVSANEMALYFYSTNNASDGITQRLKRVATQWMSMQAMRDEQVVEQVRGDGIDILIDLAGHNAGNRAMAVSSRLAPLQLKWVGGLINTTGIRAMDYLLSDSVETPAGVDDAYVEKLIRMPDDYICYVPPNGYEPDVGPLPALENGYITLGCFNNAIKINDMVLEQWAAIMHDLPDSRLYLKSMQYKSAQRVRIVVDRMAALGIEEQRLIIEGPSPHEELLDAYNRVDIALDPWPYSGGLTTCEAFLMGVPVVSLPGPTFAGRHSASHLVNAGMPELVVNSWEEYRQRVLELAGDPDSLARIRRYLRSVLLESPVTDASRFATHFTRALRAIWVRHCRGHTPAALAFDQQGRPCFADDDGPIDLPQAAGDGAAAFSWSLPGPVVVVDNGARLFRDAGFDEMRKQGTFVAVGFDPAGSVEDTRYQDATDSDVQLFRHATLGDGSQGTLYATLDPGFSATLAPLPQDAAGADPANGRRILAEMPIASLQLDQIEGLQQIDWLILDQYSDSATILTHGQEALANALLLQVRVVFKPTHQRQTELGAVLAWALENGFRLYRLNDLAHGSRLPRPAAQGSSQHSELLSGDALLIPDDHRLAAMPAERRSKLAYLLHTVFSIHDLSWELLHGIDRDLAQRYLDSLTAPLTRSTANEASHPAAGMPKIPDAPHMSAAEAEMFKRSLESAGRYFEFGSGGSTVWAAAKGLQVEGVESDAKWVAALRQRIGEQCRVKSVDIGPTREWGFPVSAGSRERFPDYSRAIAAHDTGFDMILIDGRFRVACTLATIAHCLDHQVSKEARLFIHDFWDRPVYHCVLDFLETVERCDTAGVFRIRENISRDVLAQRWQEYAYNPQ</sequence>
<evidence type="ECO:0000256" key="9">
    <source>
        <dbReference type="SAM" id="MobiDB-lite"/>
    </source>
</evidence>
<evidence type="ECO:0000256" key="1">
    <source>
        <dbReference type="ARBA" id="ARBA00004922"/>
    </source>
</evidence>
<dbReference type="EMBL" id="VRYZ01000001">
    <property type="protein sequence ID" value="TXS94792.1"/>
    <property type="molecule type" value="Genomic_DNA"/>
</dbReference>
<evidence type="ECO:0000256" key="2">
    <source>
        <dbReference type="ARBA" id="ARBA00005386"/>
    </source>
</evidence>
<dbReference type="SUPFAM" id="SSF48452">
    <property type="entry name" value="TPR-like"/>
    <property type="match status" value="1"/>
</dbReference>
<evidence type="ECO:0000256" key="6">
    <source>
        <dbReference type="ARBA" id="ARBA00022737"/>
    </source>
</evidence>
<dbReference type="InterPro" id="IPR011990">
    <property type="entry name" value="TPR-like_helical_dom_sf"/>
</dbReference>
<dbReference type="InterPro" id="IPR029489">
    <property type="entry name" value="OGT/SEC/SPY_C"/>
</dbReference>
<keyword evidence="6" id="KW-0677">Repeat</keyword>
<dbReference type="Gene3D" id="3.40.50.150">
    <property type="entry name" value="Vaccinia Virus protein VP39"/>
    <property type="match status" value="1"/>
</dbReference>
<feature type="domain" description="O-GlcNAc transferase C-terminal" evidence="10">
    <location>
        <begin position="251"/>
        <end position="404"/>
    </location>
</feature>
<dbReference type="PANTHER" id="PTHR44835:SF1">
    <property type="entry name" value="PROTEIN O-GLCNAC TRANSFERASE"/>
    <property type="match status" value="1"/>
</dbReference>
<feature type="compositionally biased region" description="Polar residues" evidence="9">
    <location>
        <begin position="22"/>
        <end position="31"/>
    </location>
</feature>
<dbReference type="RefSeq" id="WP_148062633.1">
    <property type="nucleotide sequence ID" value="NZ_VRYZ01000001.1"/>
</dbReference>